<keyword evidence="4" id="KW-0804">Transcription</keyword>
<dbReference type="SUPFAM" id="SSF46785">
    <property type="entry name" value="Winged helix' DNA-binding domain"/>
    <property type="match status" value="1"/>
</dbReference>
<dbReference type="SUPFAM" id="SSF53850">
    <property type="entry name" value="Periplasmic binding protein-like II"/>
    <property type="match status" value="1"/>
</dbReference>
<keyword evidence="2" id="KW-0805">Transcription regulation</keyword>
<evidence type="ECO:0000259" key="5">
    <source>
        <dbReference type="PROSITE" id="PS50931"/>
    </source>
</evidence>
<dbReference type="Gene3D" id="3.40.190.10">
    <property type="entry name" value="Periplasmic binding protein-like II"/>
    <property type="match status" value="2"/>
</dbReference>
<name>A0ABX5L8S5_9MICC</name>
<evidence type="ECO:0000313" key="7">
    <source>
        <dbReference type="Proteomes" id="UP000245514"/>
    </source>
</evidence>
<dbReference type="Pfam" id="PF00126">
    <property type="entry name" value="HTH_1"/>
    <property type="match status" value="1"/>
</dbReference>
<gene>
    <name evidence="6" type="ORF">CAY35_04205</name>
</gene>
<dbReference type="InterPro" id="IPR000847">
    <property type="entry name" value="LysR_HTH_N"/>
</dbReference>
<dbReference type="PANTHER" id="PTHR30346:SF29">
    <property type="entry name" value="LYSR SUBSTRATE-BINDING"/>
    <property type="match status" value="1"/>
</dbReference>
<protein>
    <submittedName>
        <fullName evidence="6">LysR family transcriptional regulator</fullName>
    </submittedName>
</protein>
<keyword evidence="7" id="KW-1185">Reference proteome</keyword>
<feature type="domain" description="HTH lysR-type" evidence="5">
    <location>
        <begin position="32"/>
        <end position="89"/>
    </location>
</feature>
<evidence type="ECO:0000313" key="6">
    <source>
        <dbReference type="EMBL" id="PWI27935.1"/>
    </source>
</evidence>
<dbReference type="InterPro" id="IPR036388">
    <property type="entry name" value="WH-like_DNA-bd_sf"/>
</dbReference>
<dbReference type="InterPro" id="IPR036390">
    <property type="entry name" value="WH_DNA-bd_sf"/>
</dbReference>
<proteinExistence type="inferred from homology"/>
<evidence type="ECO:0000256" key="2">
    <source>
        <dbReference type="ARBA" id="ARBA00023015"/>
    </source>
</evidence>
<dbReference type="Gene3D" id="1.10.10.10">
    <property type="entry name" value="Winged helix-like DNA-binding domain superfamily/Winged helix DNA-binding domain"/>
    <property type="match status" value="1"/>
</dbReference>
<organism evidence="6 7">
    <name type="scientific">Pseudoglutamicibacter cumminsii</name>
    <dbReference type="NCBI Taxonomy" id="156979"/>
    <lineage>
        <taxon>Bacteria</taxon>
        <taxon>Bacillati</taxon>
        <taxon>Actinomycetota</taxon>
        <taxon>Actinomycetes</taxon>
        <taxon>Micrococcales</taxon>
        <taxon>Micrococcaceae</taxon>
        <taxon>Pseudoglutamicibacter</taxon>
    </lineage>
</organism>
<dbReference type="EMBL" id="QFWG01000004">
    <property type="protein sequence ID" value="PWI27935.1"/>
    <property type="molecule type" value="Genomic_DNA"/>
</dbReference>
<evidence type="ECO:0000256" key="3">
    <source>
        <dbReference type="ARBA" id="ARBA00023125"/>
    </source>
</evidence>
<dbReference type="Proteomes" id="UP000245514">
    <property type="component" value="Unassembled WGS sequence"/>
</dbReference>
<evidence type="ECO:0000256" key="1">
    <source>
        <dbReference type="ARBA" id="ARBA00009437"/>
    </source>
</evidence>
<dbReference type="Pfam" id="PF03466">
    <property type="entry name" value="LysR_substrate"/>
    <property type="match status" value="1"/>
</dbReference>
<dbReference type="PANTHER" id="PTHR30346">
    <property type="entry name" value="TRANSCRIPTIONAL DUAL REGULATOR HCAR-RELATED"/>
    <property type="match status" value="1"/>
</dbReference>
<accession>A0ABX5L8S5</accession>
<reference evidence="6 7" key="1">
    <citation type="submission" date="2018-05" db="EMBL/GenBank/DDBJ databases">
        <title>Draft Genome Sequence of Arthrobacter cumminsii IME1328, Isolated from a Patient Who Suffered from Foot Ulcers in China.</title>
        <authorList>
            <person name="Li M."/>
            <person name="Jiang Z."/>
            <person name="Sun Q."/>
            <person name="Tong Y."/>
        </authorList>
    </citation>
    <scope>NUCLEOTIDE SEQUENCE [LARGE SCALE GENOMIC DNA]</scope>
    <source>
        <strain evidence="6 7">IME1328</strain>
    </source>
</reference>
<dbReference type="PROSITE" id="PS50931">
    <property type="entry name" value="HTH_LYSR"/>
    <property type="match status" value="1"/>
</dbReference>
<comment type="similarity">
    <text evidence="1">Belongs to the LysR transcriptional regulatory family.</text>
</comment>
<comment type="caution">
    <text evidence="6">The sequence shown here is derived from an EMBL/GenBank/DDBJ whole genome shotgun (WGS) entry which is preliminary data.</text>
</comment>
<keyword evidence="3" id="KW-0238">DNA-binding</keyword>
<sequence>MALYSLWSQIGEASSLRLQFCSYSGGKGTFMLDTRQLQALDAIARHGSVAKAARALSWSQPTVDHHLGNLDRAVGSQLTIRDTRGTRLTHAGELMAERAAEILALSESALRDTRDLARLGRSRLKLGIFPTAAARLLPSIVRNAELLGFEVEPTLEESPDLIQHIKRRDLDAAIIYAVEGYPLALGPRALRIPLYKDELLLAVPTDHWAAERTVIRADDLAPLARERWALGTKEGDPMDQVVMDVFSAAGLQLNISTLRTDDLPSLLGLVGAGLAVGLIPHLAEHMVNDDVALVPFEDVRFARHLELVAPWASGRTGHAAKRLEAAVRGAIAEVEE</sequence>
<evidence type="ECO:0000256" key="4">
    <source>
        <dbReference type="ARBA" id="ARBA00023163"/>
    </source>
</evidence>
<dbReference type="InterPro" id="IPR005119">
    <property type="entry name" value="LysR_subst-bd"/>
</dbReference>